<accession>A0A494VJZ9</accession>
<dbReference type="AlphaFoldDB" id="A0A494VJZ9"/>
<dbReference type="InterPro" id="IPR005467">
    <property type="entry name" value="His_kinase_dom"/>
</dbReference>
<dbReference type="EMBL" id="CP032869">
    <property type="protein sequence ID" value="AYL94219.1"/>
    <property type="molecule type" value="Genomic_DNA"/>
</dbReference>
<dbReference type="InterPro" id="IPR050351">
    <property type="entry name" value="BphY/WalK/GraS-like"/>
</dbReference>
<dbReference type="CDD" id="cd00082">
    <property type="entry name" value="HisKA"/>
    <property type="match status" value="1"/>
</dbReference>
<proteinExistence type="predicted"/>
<dbReference type="GO" id="GO:0007234">
    <property type="term" value="P:osmosensory signaling via phosphorelay pathway"/>
    <property type="evidence" value="ECO:0007669"/>
    <property type="project" value="TreeGrafter"/>
</dbReference>
<dbReference type="PANTHER" id="PTHR42878">
    <property type="entry name" value="TWO-COMPONENT HISTIDINE KINASE"/>
    <property type="match status" value="1"/>
</dbReference>
<dbReference type="KEGG" id="muh:HYN43_002430"/>
<dbReference type="PROSITE" id="PS50113">
    <property type="entry name" value="PAC"/>
    <property type="match status" value="1"/>
</dbReference>
<dbReference type="InterPro" id="IPR035965">
    <property type="entry name" value="PAS-like_dom_sf"/>
</dbReference>
<organism evidence="7 8">
    <name type="scientific">Mucilaginibacter celer</name>
    <dbReference type="NCBI Taxonomy" id="2305508"/>
    <lineage>
        <taxon>Bacteria</taxon>
        <taxon>Pseudomonadati</taxon>
        <taxon>Bacteroidota</taxon>
        <taxon>Sphingobacteriia</taxon>
        <taxon>Sphingobacteriales</taxon>
        <taxon>Sphingobacteriaceae</taxon>
        <taxon>Mucilaginibacter</taxon>
    </lineage>
</organism>
<gene>
    <name evidence="7" type="ORF">HYN43_002430</name>
</gene>
<dbReference type="Pfam" id="PF08447">
    <property type="entry name" value="PAS_3"/>
    <property type="match status" value="1"/>
</dbReference>
<dbReference type="Proteomes" id="UP000270046">
    <property type="component" value="Chromosome"/>
</dbReference>
<evidence type="ECO:0000256" key="2">
    <source>
        <dbReference type="ARBA" id="ARBA00012438"/>
    </source>
</evidence>
<keyword evidence="4" id="KW-0418">Kinase</keyword>
<dbReference type="GO" id="GO:0000155">
    <property type="term" value="F:phosphorelay sensor kinase activity"/>
    <property type="evidence" value="ECO:0007669"/>
    <property type="project" value="InterPro"/>
</dbReference>
<dbReference type="InterPro" id="IPR013655">
    <property type="entry name" value="PAS_fold_3"/>
</dbReference>
<evidence type="ECO:0000256" key="1">
    <source>
        <dbReference type="ARBA" id="ARBA00000085"/>
    </source>
</evidence>
<dbReference type="Gene3D" id="3.30.450.20">
    <property type="entry name" value="PAS domain"/>
    <property type="match status" value="1"/>
</dbReference>
<dbReference type="InterPro" id="IPR036890">
    <property type="entry name" value="HATPase_C_sf"/>
</dbReference>
<dbReference type="InterPro" id="IPR036097">
    <property type="entry name" value="HisK_dim/P_sf"/>
</dbReference>
<dbReference type="GO" id="GO:0030295">
    <property type="term" value="F:protein kinase activator activity"/>
    <property type="evidence" value="ECO:0007669"/>
    <property type="project" value="TreeGrafter"/>
</dbReference>
<dbReference type="InterPro" id="IPR000700">
    <property type="entry name" value="PAS-assoc_C"/>
</dbReference>
<name>A0A494VJZ9_9SPHI</name>
<evidence type="ECO:0000313" key="7">
    <source>
        <dbReference type="EMBL" id="AYL94219.1"/>
    </source>
</evidence>
<dbReference type="Gene3D" id="3.30.565.10">
    <property type="entry name" value="Histidine kinase-like ATPase, C-terminal domain"/>
    <property type="match status" value="1"/>
</dbReference>
<keyword evidence="3" id="KW-0808">Transferase</keyword>
<dbReference type="InterPro" id="IPR001610">
    <property type="entry name" value="PAC"/>
</dbReference>
<evidence type="ECO:0000259" key="6">
    <source>
        <dbReference type="PROSITE" id="PS50113"/>
    </source>
</evidence>
<evidence type="ECO:0000256" key="3">
    <source>
        <dbReference type="ARBA" id="ARBA00022679"/>
    </source>
</evidence>
<sequence>MKNAVLNYPDSYHYTAIEHKSDDHIGYWKIDTETEKLTICPSLRRILELQNNQPVDMVDVISILRFPQLLNLSREYQKALICGQQFDIRLKVCTRKGEVKWFRVTGTPYHRRWGKPDKIIGTAEDVTQQVVAERLGFAVMNHELRSPLTLIKLNTQSAMNMLPFEFNKRVSQTLSILDMQTDSMIRLLEEYRISTQDQSSRHRLTEFELTKIIDVIIGEIRTTYPSHKFEQSIDGPAWVKADKHQIIRALISYLINSLNLSAPASKITIGLIKKETMVEVAVSGTGSIFAQDKEGDLFKLAEARCARLGKGSASGLSQARNIIESQGGQVKAGCYENRGFVLYFTLPIHRTAGKNLQ</sequence>
<dbReference type="Gene3D" id="1.10.287.130">
    <property type="match status" value="1"/>
</dbReference>
<protein>
    <recommendedName>
        <fullName evidence="2">histidine kinase</fullName>
        <ecNumber evidence="2">2.7.13.3</ecNumber>
    </recommendedName>
</protein>
<dbReference type="GO" id="GO:0000156">
    <property type="term" value="F:phosphorelay response regulator activity"/>
    <property type="evidence" value="ECO:0007669"/>
    <property type="project" value="TreeGrafter"/>
</dbReference>
<comment type="catalytic activity">
    <reaction evidence="1">
        <text>ATP + protein L-histidine = ADP + protein N-phospho-L-histidine.</text>
        <dbReference type="EC" id="2.7.13.3"/>
    </reaction>
</comment>
<feature type="domain" description="PAC" evidence="6">
    <location>
        <begin position="84"/>
        <end position="138"/>
    </location>
</feature>
<evidence type="ECO:0000313" key="8">
    <source>
        <dbReference type="Proteomes" id="UP000270046"/>
    </source>
</evidence>
<dbReference type="SUPFAM" id="SSF47384">
    <property type="entry name" value="Homodimeric domain of signal transducing histidine kinase"/>
    <property type="match status" value="1"/>
</dbReference>
<evidence type="ECO:0000259" key="5">
    <source>
        <dbReference type="PROSITE" id="PS50109"/>
    </source>
</evidence>
<feature type="domain" description="Histidine kinase" evidence="5">
    <location>
        <begin position="139"/>
        <end position="350"/>
    </location>
</feature>
<keyword evidence="8" id="KW-1185">Reference proteome</keyword>
<dbReference type="OrthoDB" id="9757990at2"/>
<dbReference type="PROSITE" id="PS50109">
    <property type="entry name" value="HIS_KIN"/>
    <property type="match status" value="1"/>
</dbReference>
<dbReference type="EC" id="2.7.13.3" evidence="2"/>
<reference evidence="7 8" key="1">
    <citation type="submission" date="2018-10" db="EMBL/GenBank/DDBJ databases">
        <title>Genome sequencing of Mucilaginibacter sp. HYN0043.</title>
        <authorList>
            <person name="Kim M."/>
            <person name="Yi H."/>
        </authorList>
    </citation>
    <scope>NUCLEOTIDE SEQUENCE [LARGE SCALE GENOMIC DNA]</scope>
    <source>
        <strain evidence="7 8">HYN0043</strain>
    </source>
</reference>
<dbReference type="SMART" id="SM00086">
    <property type="entry name" value="PAC"/>
    <property type="match status" value="1"/>
</dbReference>
<dbReference type="SUPFAM" id="SSF55785">
    <property type="entry name" value="PYP-like sensor domain (PAS domain)"/>
    <property type="match status" value="1"/>
</dbReference>
<dbReference type="SUPFAM" id="SSF55874">
    <property type="entry name" value="ATPase domain of HSP90 chaperone/DNA topoisomerase II/histidine kinase"/>
    <property type="match status" value="1"/>
</dbReference>
<dbReference type="RefSeq" id="WP_119407938.1">
    <property type="nucleotide sequence ID" value="NZ_CP032869.1"/>
</dbReference>
<evidence type="ECO:0000256" key="4">
    <source>
        <dbReference type="ARBA" id="ARBA00022777"/>
    </source>
</evidence>
<dbReference type="InterPro" id="IPR003661">
    <property type="entry name" value="HisK_dim/P_dom"/>
</dbReference>
<dbReference type="PANTHER" id="PTHR42878:SF14">
    <property type="entry name" value="OSMOLARITY TWO-COMPONENT SYSTEM PROTEIN SSK1"/>
    <property type="match status" value="1"/>
</dbReference>